<evidence type="ECO:0000256" key="1">
    <source>
        <dbReference type="ARBA" id="ARBA00022723"/>
    </source>
</evidence>
<dbReference type="InterPro" id="IPR017907">
    <property type="entry name" value="Znf_RING_CS"/>
</dbReference>
<evidence type="ECO:0008006" key="11">
    <source>
        <dbReference type="Google" id="ProtNLM"/>
    </source>
</evidence>
<feature type="region of interest" description="Disordered" evidence="6">
    <location>
        <begin position="79"/>
        <end position="98"/>
    </location>
</feature>
<evidence type="ECO:0000256" key="4">
    <source>
        <dbReference type="PROSITE-ProRule" id="PRU00024"/>
    </source>
</evidence>
<dbReference type="InterPro" id="IPR001841">
    <property type="entry name" value="Znf_RING"/>
</dbReference>
<evidence type="ECO:0000259" key="8">
    <source>
        <dbReference type="PROSITE" id="PS50119"/>
    </source>
</evidence>
<gene>
    <name evidence="9" type="ORF">SNE40_002253</name>
</gene>
<dbReference type="Proteomes" id="UP001347796">
    <property type="component" value="Unassembled WGS sequence"/>
</dbReference>
<feature type="domain" description="B box-type" evidence="8">
    <location>
        <begin position="165"/>
        <end position="206"/>
    </location>
</feature>
<evidence type="ECO:0000256" key="2">
    <source>
        <dbReference type="ARBA" id="ARBA00022771"/>
    </source>
</evidence>
<dbReference type="InterPro" id="IPR047153">
    <property type="entry name" value="TRIM45/56/19-like"/>
</dbReference>
<dbReference type="SMART" id="SM00336">
    <property type="entry name" value="BBOX"/>
    <property type="match status" value="1"/>
</dbReference>
<proteinExistence type="predicted"/>
<sequence>MADQEDSCSICLDIFTEPKTVDCGHTFCRNCLENYYVKKHSESKTFPCPICQHDVEVPEGGIQMFPSTNSKKRKIEQESAASVSGIQSVPSTSSSTEGETIVDGVTAKTDKIFSCDACKSSDNDIYKCIECYKYMCFSCKNTHHDAFNANHHVFMVFNQDTETRGRIRQCIEHTKEKLEFYCKKCSVAICKTCWAPDHQDHEVLGICDYRDEAEAEFKKLKDELELKSPEFEKYVGEVSAKIDSMEKSAQTSCSEIDRHVKEICDVVTRRANNLKEDLKKTLQEDKQMMEKIVGGTADLIGRMAKMSQNISDILIGDCMYDMAEILTIMKRQLDEWESRDLARLHVVKSKHHTAPIDPKSLNGMVGEFRVTRQANTTLKHRFNYDVIRNNEIEWVYSPVFRLEDLSLYFQAKFEYHGANILDLGLFVNCGDNVNKSTINYCTVRATTTFCNWYNGKVEGEEETKTLTQTFTQPFGILNWTDDTYYQARRKGNKPTACTLSATVEITMTTVL</sequence>
<reference evidence="9 10" key="1">
    <citation type="submission" date="2024-01" db="EMBL/GenBank/DDBJ databases">
        <title>The genome of the rayed Mediterranean limpet Patella caerulea (Linnaeus, 1758).</title>
        <authorList>
            <person name="Anh-Thu Weber A."/>
            <person name="Halstead-Nussloch G."/>
        </authorList>
    </citation>
    <scope>NUCLEOTIDE SEQUENCE [LARGE SCALE GENOMIC DNA]</scope>
    <source>
        <strain evidence="9">AATW-2023a</strain>
        <tissue evidence="9">Whole specimen</tissue>
    </source>
</reference>
<name>A0AAN8Q791_PATCE</name>
<dbReference type="InterPro" id="IPR027370">
    <property type="entry name" value="Znf-RING_euk"/>
</dbReference>
<comment type="caution">
    <text evidence="9">The sequence shown here is derived from an EMBL/GenBank/DDBJ whole genome shotgun (WGS) entry which is preliminary data.</text>
</comment>
<evidence type="ECO:0000256" key="6">
    <source>
        <dbReference type="SAM" id="MobiDB-lite"/>
    </source>
</evidence>
<evidence type="ECO:0000256" key="5">
    <source>
        <dbReference type="SAM" id="Coils"/>
    </source>
</evidence>
<evidence type="ECO:0000313" key="9">
    <source>
        <dbReference type="EMBL" id="KAK6190367.1"/>
    </source>
</evidence>
<organism evidence="9 10">
    <name type="scientific">Patella caerulea</name>
    <name type="common">Rayed Mediterranean limpet</name>
    <dbReference type="NCBI Taxonomy" id="87958"/>
    <lineage>
        <taxon>Eukaryota</taxon>
        <taxon>Metazoa</taxon>
        <taxon>Spiralia</taxon>
        <taxon>Lophotrochozoa</taxon>
        <taxon>Mollusca</taxon>
        <taxon>Gastropoda</taxon>
        <taxon>Patellogastropoda</taxon>
        <taxon>Patelloidea</taxon>
        <taxon>Patellidae</taxon>
        <taxon>Patella</taxon>
    </lineage>
</organism>
<evidence type="ECO:0000259" key="7">
    <source>
        <dbReference type="PROSITE" id="PS50089"/>
    </source>
</evidence>
<dbReference type="PANTHER" id="PTHR25462:SF296">
    <property type="entry name" value="MEIOTIC P26, ISOFORM F"/>
    <property type="match status" value="1"/>
</dbReference>
<dbReference type="Gene3D" id="3.30.160.60">
    <property type="entry name" value="Classic Zinc Finger"/>
    <property type="match status" value="1"/>
</dbReference>
<dbReference type="PROSITE" id="PS50089">
    <property type="entry name" value="ZF_RING_2"/>
    <property type="match status" value="1"/>
</dbReference>
<dbReference type="PANTHER" id="PTHR25462">
    <property type="entry name" value="BONUS, ISOFORM C-RELATED"/>
    <property type="match status" value="1"/>
</dbReference>
<evidence type="ECO:0000313" key="10">
    <source>
        <dbReference type="Proteomes" id="UP001347796"/>
    </source>
</evidence>
<dbReference type="SMART" id="SM00184">
    <property type="entry name" value="RING"/>
    <property type="match status" value="1"/>
</dbReference>
<accession>A0AAN8Q791</accession>
<dbReference type="Pfam" id="PF13445">
    <property type="entry name" value="zf-RING_UBOX"/>
    <property type="match status" value="1"/>
</dbReference>
<feature type="coiled-coil region" evidence="5">
    <location>
        <begin position="264"/>
        <end position="291"/>
    </location>
</feature>
<dbReference type="Pfam" id="PF00643">
    <property type="entry name" value="zf-B_box"/>
    <property type="match status" value="1"/>
</dbReference>
<keyword evidence="3" id="KW-0862">Zinc</keyword>
<evidence type="ECO:0000256" key="3">
    <source>
        <dbReference type="ARBA" id="ARBA00022833"/>
    </source>
</evidence>
<dbReference type="SUPFAM" id="SSF57850">
    <property type="entry name" value="RING/U-box"/>
    <property type="match status" value="1"/>
</dbReference>
<dbReference type="GO" id="GO:0008270">
    <property type="term" value="F:zinc ion binding"/>
    <property type="evidence" value="ECO:0007669"/>
    <property type="project" value="UniProtKB-KW"/>
</dbReference>
<keyword evidence="5" id="KW-0175">Coiled coil</keyword>
<dbReference type="PROSITE" id="PS00518">
    <property type="entry name" value="ZF_RING_1"/>
    <property type="match status" value="1"/>
</dbReference>
<dbReference type="Gene3D" id="3.30.40.10">
    <property type="entry name" value="Zinc/RING finger domain, C3HC4 (zinc finger)"/>
    <property type="match status" value="1"/>
</dbReference>
<keyword evidence="10" id="KW-1185">Reference proteome</keyword>
<feature type="domain" description="RING-type" evidence="7">
    <location>
        <begin position="8"/>
        <end position="52"/>
    </location>
</feature>
<dbReference type="InterPro" id="IPR000315">
    <property type="entry name" value="Znf_B-box"/>
</dbReference>
<dbReference type="SUPFAM" id="SSF57845">
    <property type="entry name" value="B-box zinc-binding domain"/>
    <property type="match status" value="1"/>
</dbReference>
<dbReference type="InterPro" id="IPR013083">
    <property type="entry name" value="Znf_RING/FYVE/PHD"/>
</dbReference>
<dbReference type="EMBL" id="JAZGQO010000002">
    <property type="protein sequence ID" value="KAK6190367.1"/>
    <property type="molecule type" value="Genomic_DNA"/>
</dbReference>
<keyword evidence="2 4" id="KW-0863">Zinc-finger</keyword>
<dbReference type="CDD" id="cd19756">
    <property type="entry name" value="Bbox2"/>
    <property type="match status" value="1"/>
</dbReference>
<dbReference type="PROSITE" id="PS50119">
    <property type="entry name" value="ZF_BBOX"/>
    <property type="match status" value="1"/>
</dbReference>
<keyword evidence="1" id="KW-0479">Metal-binding</keyword>
<protein>
    <recommendedName>
        <fullName evidence="11">TRIM56</fullName>
    </recommendedName>
</protein>
<dbReference type="AlphaFoldDB" id="A0AAN8Q791"/>